<dbReference type="AlphaFoldDB" id="A0A0G4MD99"/>
<dbReference type="STRING" id="100787.A0A0G4MD99"/>
<dbReference type="SUPFAM" id="SSF47203">
    <property type="entry name" value="Acyl-CoA dehydrogenase C-terminal domain-like"/>
    <property type="match status" value="1"/>
</dbReference>
<evidence type="ECO:0000259" key="8">
    <source>
        <dbReference type="Pfam" id="PF02770"/>
    </source>
</evidence>
<evidence type="ECO:0000313" key="10">
    <source>
        <dbReference type="EMBL" id="CRK31905.1"/>
    </source>
</evidence>
<dbReference type="Gene3D" id="1.20.140.10">
    <property type="entry name" value="Butyryl-CoA Dehydrogenase, subunit A, domain 3"/>
    <property type="match status" value="1"/>
</dbReference>
<sequence length="446" mass="49164">MSVLSENIKTNWVFGSPLPFAEAPWARGCPSPYYKESHRRLRQAMRAWVDKHLLPHVQDWEIAATLPDGLYEQTAKDGLLMPMASGAKVHPEWKGKYPIIGGVPADEWDGFHDLIIHDEFGRIGGIGVENGLVGGVTLAVPALQKFGSEKLKKTVVHDILSGRARIALAITEPEAGSDVQGLQTEARLSDDGSHFIVNGQKKWITSGMYSNYFLALVKETTGDMTLLVIPRTEGLTTRHMTMSGSTAAGTAFVDLDDVRVPIDMVIGERGKGFKYIVSNFNHERLFIGFQALRCARVCLEDSISYALSRETFGKKLIEHPVIRFKFANMSRETEALQSWIESLIYQLSQLAPAEADLLLAGTTAQLKAHSGIVLEHVVREAVQILGGIGLTRGGRGERVERIWRDVKAITVPGGSEEILLDLATRRALKISDELRLVTGKGVKSRM</sequence>
<keyword evidence="3 6" id="KW-0285">Flavoprotein</keyword>
<dbReference type="PANTHER" id="PTHR48083">
    <property type="entry name" value="MEDIUM-CHAIN SPECIFIC ACYL-COA DEHYDROGENASE, MITOCHONDRIAL-RELATED"/>
    <property type="match status" value="1"/>
</dbReference>
<organism evidence="10 13">
    <name type="scientific">Verticillium longisporum</name>
    <name type="common">Verticillium dahliae var. longisporum</name>
    <dbReference type="NCBI Taxonomy" id="100787"/>
    <lineage>
        <taxon>Eukaryota</taxon>
        <taxon>Fungi</taxon>
        <taxon>Dikarya</taxon>
        <taxon>Ascomycota</taxon>
        <taxon>Pezizomycotina</taxon>
        <taxon>Sordariomycetes</taxon>
        <taxon>Hypocreomycetidae</taxon>
        <taxon>Glomerellales</taxon>
        <taxon>Plectosphaerellaceae</taxon>
        <taxon>Verticillium</taxon>
    </lineage>
</organism>
<evidence type="ECO:0000256" key="3">
    <source>
        <dbReference type="ARBA" id="ARBA00022630"/>
    </source>
</evidence>
<dbReference type="Proteomes" id="UP000045706">
    <property type="component" value="Unassembled WGS sequence"/>
</dbReference>
<dbReference type="Pfam" id="PF02770">
    <property type="entry name" value="Acyl-CoA_dh_M"/>
    <property type="match status" value="1"/>
</dbReference>
<comment type="similarity">
    <text evidence="2 6">Belongs to the acyl-CoA dehydrogenase family.</text>
</comment>
<name>A0A0G4MD99_VERLO</name>
<dbReference type="InterPro" id="IPR013786">
    <property type="entry name" value="AcylCoA_DH/ox_N"/>
</dbReference>
<proteinExistence type="inferred from homology"/>
<dbReference type="GO" id="GO:0050660">
    <property type="term" value="F:flavin adenine dinucleotide binding"/>
    <property type="evidence" value="ECO:0007669"/>
    <property type="project" value="InterPro"/>
</dbReference>
<evidence type="ECO:0000259" key="9">
    <source>
        <dbReference type="Pfam" id="PF02771"/>
    </source>
</evidence>
<keyword evidence="5 6" id="KW-0560">Oxidoreductase</keyword>
<evidence type="ECO:0008006" key="14">
    <source>
        <dbReference type="Google" id="ProtNLM"/>
    </source>
</evidence>
<evidence type="ECO:0000313" key="12">
    <source>
        <dbReference type="Proteomes" id="UP000044602"/>
    </source>
</evidence>
<dbReference type="Proteomes" id="UP000044602">
    <property type="component" value="Unassembled WGS sequence"/>
</dbReference>
<dbReference type="InterPro" id="IPR006091">
    <property type="entry name" value="Acyl-CoA_Oxase/DH_mid-dom"/>
</dbReference>
<dbReference type="InterPro" id="IPR009100">
    <property type="entry name" value="AcylCoA_DH/oxidase_NM_dom_sf"/>
</dbReference>
<dbReference type="GO" id="GO:0003995">
    <property type="term" value="F:acyl-CoA dehydrogenase activity"/>
    <property type="evidence" value="ECO:0007669"/>
    <property type="project" value="InterPro"/>
</dbReference>
<dbReference type="EMBL" id="CVQI01024224">
    <property type="protein sequence ID" value="CRK31905.1"/>
    <property type="molecule type" value="Genomic_DNA"/>
</dbReference>
<dbReference type="PROSITE" id="PS00072">
    <property type="entry name" value="ACYL_COA_DH_1"/>
    <property type="match status" value="1"/>
</dbReference>
<dbReference type="Pfam" id="PF02771">
    <property type="entry name" value="Acyl-CoA_dh_N"/>
    <property type="match status" value="1"/>
</dbReference>
<dbReference type="EMBL" id="CVQH01022527">
    <property type="protein sequence ID" value="CRK33488.1"/>
    <property type="molecule type" value="Genomic_DNA"/>
</dbReference>
<evidence type="ECO:0000313" key="11">
    <source>
        <dbReference type="EMBL" id="CRK33488.1"/>
    </source>
</evidence>
<dbReference type="InterPro" id="IPR006089">
    <property type="entry name" value="Acyl-CoA_DH_CS"/>
</dbReference>
<dbReference type="PANTHER" id="PTHR48083:SF28">
    <property type="entry name" value="ACYL-COA DEHYDROGENASE FAMILY PROTEIN (AFU_ORTHOLOGUE AFUA_6G10880)-RELATED"/>
    <property type="match status" value="1"/>
</dbReference>
<dbReference type="GO" id="GO:0033539">
    <property type="term" value="P:fatty acid beta-oxidation using acyl-CoA dehydrogenase"/>
    <property type="evidence" value="ECO:0007669"/>
    <property type="project" value="TreeGrafter"/>
</dbReference>
<dbReference type="Gene3D" id="2.40.110.10">
    <property type="entry name" value="Butyryl-CoA Dehydrogenase, subunit A, domain 2"/>
    <property type="match status" value="1"/>
</dbReference>
<feature type="domain" description="Acyl-CoA dehydrogenase/oxidase C-terminal" evidence="7">
    <location>
        <begin position="270"/>
        <end position="427"/>
    </location>
</feature>
<gene>
    <name evidence="11" type="ORF">BN1708_001165</name>
    <name evidence="10" type="ORF">BN1723_014570</name>
</gene>
<evidence type="ECO:0000256" key="6">
    <source>
        <dbReference type="RuleBase" id="RU362125"/>
    </source>
</evidence>
<dbReference type="InterPro" id="IPR009075">
    <property type="entry name" value="AcylCo_DH/oxidase_C"/>
</dbReference>
<dbReference type="InterPro" id="IPR036250">
    <property type="entry name" value="AcylCo_DH-like_C"/>
</dbReference>
<comment type="cofactor">
    <cofactor evidence="1 6">
        <name>FAD</name>
        <dbReference type="ChEBI" id="CHEBI:57692"/>
    </cofactor>
</comment>
<evidence type="ECO:0000256" key="5">
    <source>
        <dbReference type="ARBA" id="ARBA00023002"/>
    </source>
</evidence>
<dbReference type="Gene3D" id="1.10.540.10">
    <property type="entry name" value="Acyl-CoA dehydrogenase/oxidase, N-terminal domain"/>
    <property type="match status" value="1"/>
</dbReference>
<dbReference type="GO" id="GO:0005737">
    <property type="term" value="C:cytoplasm"/>
    <property type="evidence" value="ECO:0007669"/>
    <property type="project" value="TreeGrafter"/>
</dbReference>
<reference evidence="12 13" key="1">
    <citation type="submission" date="2015-05" db="EMBL/GenBank/DDBJ databases">
        <authorList>
            <person name="Fogelqvist Johan"/>
        </authorList>
    </citation>
    <scope>NUCLEOTIDE SEQUENCE [LARGE SCALE GENOMIC DNA]</scope>
    <source>
        <strain evidence="11">VL1</strain>
        <strain evidence="10">VL2</strain>
    </source>
</reference>
<evidence type="ECO:0000259" key="7">
    <source>
        <dbReference type="Pfam" id="PF00441"/>
    </source>
</evidence>
<keyword evidence="4 6" id="KW-0274">FAD</keyword>
<accession>A0A0G4MD99</accession>
<dbReference type="Pfam" id="PF00441">
    <property type="entry name" value="Acyl-CoA_dh_1"/>
    <property type="match status" value="1"/>
</dbReference>
<evidence type="ECO:0000256" key="1">
    <source>
        <dbReference type="ARBA" id="ARBA00001974"/>
    </source>
</evidence>
<evidence type="ECO:0000313" key="13">
    <source>
        <dbReference type="Proteomes" id="UP000045706"/>
    </source>
</evidence>
<dbReference type="InterPro" id="IPR046373">
    <property type="entry name" value="Acyl-CoA_Oxase/DH_mid-dom_sf"/>
</dbReference>
<dbReference type="InterPro" id="IPR050741">
    <property type="entry name" value="Acyl-CoA_dehydrogenase"/>
</dbReference>
<feature type="domain" description="Acyl-CoA oxidase/dehydrogenase middle" evidence="8">
    <location>
        <begin position="167"/>
        <end position="258"/>
    </location>
</feature>
<feature type="domain" description="Acyl-CoA dehydrogenase/oxidase N-terminal" evidence="9">
    <location>
        <begin position="36"/>
        <end position="162"/>
    </location>
</feature>
<evidence type="ECO:0000256" key="4">
    <source>
        <dbReference type="ARBA" id="ARBA00022827"/>
    </source>
</evidence>
<keyword evidence="12" id="KW-1185">Reference proteome</keyword>
<dbReference type="InterPro" id="IPR037069">
    <property type="entry name" value="AcylCoA_DH/ox_N_sf"/>
</dbReference>
<evidence type="ECO:0000256" key="2">
    <source>
        <dbReference type="ARBA" id="ARBA00009347"/>
    </source>
</evidence>
<dbReference type="SUPFAM" id="SSF56645">
    <property type="entry name" value="Acyl-CoA dehydrogenase NM domain-like"/>
    <property type="match status" value="1"/>
</dbReference>
<protein>
    <recommendedName>
        <fullName evidence="14">Acyl-CoA dehydrogenase</fullName>
    </recommendedName>
</protein>